<feature type="repeat" description="WD" evidence="4">
    <location>
        <begin position="169"/>
        <end position="210"/>
    </location>
</feature>
<protein>
    <recommendedName>
        <fullName evidence="7">THO complex 6</fullName>
    </recommendedName>
</protein>
<dbReference type="InterPro" id="IPR036322">
    <property type="entry name" value="WD40_repeat_dom_sf"/>
</dbReference>
<dbReference type="InterPro" id="IPR015943">
    <property type="entry name" value="WD40/YVTN_repeat-like_dom_sf"/>
</dbReference>
<accession>A0A974C175</accession>
<dbReference type="GO" id="GO:0006406">
    <property type="term" value="P:mRNA export from nucleus"/>
    <property type="evidence" value="ECO:0007669"/>
    <property type="project" value="TreeGrafter"/>
</dbReference>
<evidence type="ECO:0000256" key="1">
    <source>
        <dbReference type="ARBA" id="ARBA00009728"/>
    </source>
</evidence>
<reference evidence="6" key="1">
    <citation type="journal article" date="2016" name="Nature">
        <title>Genome evolution in the allotetraploid frog Xenopus laevis.</title>
        <authorList>
            <person name="Session A.M."/>
            <person name="Uno Y."/>
            <person name="Kwon T."/>
            <person name="Chapman J.A."/>
            <person name="Toyoda A."/>
            <person name="Takahashi S."/>
            <person name="Fukui A."/>
            <person name="Hikosaka A."/>
            <person name="Suzuki A."/>
            <person name="Kondo M."/>
            <person name="van Heeringen S.J."/>
            <person name="Quigley I."/>
            <person name="Heinz S."/>
            <person name="Ogino H."/>
            <person name="Ochi H."/>
            <person name="Hellsten U."/>
            <person name="Lyons J.B."/>
            <person name="Simakov O."/>
            <person name="Putnam N."/>
            <person name="Stites J."/>
            <person name="Kuroki Y."/>
            <person name="Tanaka T."/>
            <person name="Michiue T."/>
            <person name="Watanabe M."/>
            <person name="Bogdanovic O."/>
            <person name="Lister R."/>
            <person name="Georgiou G."/>
            <person name="Paranjpe S.S."/>
            <person name="van Kruijsbergen I."/>
            <person name="Shu S."/>
            <person name="Carlson J."/>
            <person name="Kinoshita T."/>
            <person name="Ohta Y."/>
            <person name="Mawaribuchi S."/>
            <person name="Jenkins J."/>
            <person name="Grimwood J."/>
            <person name="Schmutz J."/>
            <person name="Mitros T."/>
            <person name="Mozaffari S.V."/>
            <person name="Suzuki Y."/>
            <person name="Haramoto Y."/>
            <person name="Yamamoto T.S."/>
            <person name="Takagi C."/>
            <person name="Heald R."/>
            <person name="Miller K."/>
            <person name="Haudenschild C."/>
            <person name="Kitzman J."/>
            <person name="Nakayama T."/>
            <person name="Izutsu Y."/>
            <person name="Robert J."/>
            <person name="Fortriede J."/>
            <person name="Burns K."/>
            <person name="Lotay V."/>
            <person name="Karimi K."/>
            <person name="Yasuoka Y."/>
            <person name="Dichmann D.S."/>
            <person name="Flajnik M.F."/>
            <person name="Houston D.W."/>
            <person name="Shendure J."/>
            <person name="DuPasquier L."/>
            <person name="Vize P.D."/>
            <person name="Zorn A.M."/>
            <person name="Ito M."/>
            <person name="Marcotte E.M."/>
            <person name="Wallingford J.B."/>
            <person name="Ito Y."/>
            <person name="Asashima M."/>
            <person name="Ueno N."/>
            <person name="Matsuda Y."/>
            <person name="Veenstra G.J."/>
            <person name="Fujiyama A."/>
            <person name="Harland R.M."/>
            <person name="Taira M."/>
            <person name="Rokhsar D.S."/>
        </authorList>
    </citation>
    <scope>NUCLEOTIDE SEQUENCE [LARGE SCALE GENOMIC DNA]</scope>
    <source>
        <strain evidence="6">J</strain>
    </source>
</reference>
<name>A0A974C175_XENLA</name>
<dbReference type="InterPro" id="IPR001680">
    <property type="entry name" value="WD40_rpt"/>
</dbReference>
<dbReference type="PROSITE" id="PS50082">
    <property type="entry name" value="WD_REPEATS_2"/>
    <property type="match status" value="1"/>
</dbReference>
<comment type="similarity">
    <text evidence="1">Belongs to the WD repeat THOC6 family.</text>
</comment>
<evidence type="ECO:0008006" key="7">
    <source>
        <dbReference type="Google" id="ProtNLM"/>
    </source>
</evidence>
<evidence type="ECO:0000256" key="3">
    <source>
        <dbReference type="ARBA" id="ARBA00022737"/>
    </source>
</evidence>
<dbReference type="EMBL" id="CM004482">
    <property type="protein sequence ID" value="OCT64584.1"/>
    <property type="molecule type" value="Genomic_DNA"/>
</dbReference>
<dbReference type="Gene3D" id="2.130.10.10">
    <property type="entry name" value="YVTN repeat-like/Quinoprotein amine dehydrogenase"/>
    <property type="match status" value="1"/>
</dbReference>
<dbReference type="InterPro" id="IPR042626">
    <property type="entry name" value="THOC6"/>
</dbReference>
<proteinExistence type="inferred from homology"/>
<evidence type="ECO:0000256" key="2">
    <source>
        <dbReference type="ARBA" id="ARBA00022574"/>
    </source>
</evidence>
<organism evidence="5 6">
    <name type="scientific">Xenopus laevis</name>
    <name type="common">African clawed frog</name>
    <dbReference type="NCBI Taxonomy" id="8355"/>
    <lineage>
        <taxon>Eukaryota</taxon>
        <taxon>Metazoa</taxon>
        <taxon>Chordata</taxon>
        <taxon>Craniata</taxon>
        <taxon>Vertebrata</taxon>
        <taxon>Euteleostomi</taxon>
        <taxon>Amphibia</taxon>
        <taxon>Batrachia</taxon>
        <taxon>Anura</taxon>
        <taxon>Pipoidea</taxon>
        <taxon>Pipidae</taxon>
        <taxon>Xenopodinae</taxon>
        <taxon>Xenopus</taxon>
        <taxon>Xenopus</taxon>
    </lineage>
</organism>
<dbReference type="SMART" id="SM00320">
    <property type="entry name" value="WD40"/>
    <property type="match status" value="2"/>
</dbReference>
<evidence type="ECO:0000256" key="4">
    <source>
        <dbReference type="PROSITE-ProRule" id="PRU00221"/>
    </source>
</evidence>
<dbReference type="PANTHER" id="PTHR44411">
    <property type="entry name" value="THO COMPLEX SUBUNIT 6 HOMOLOG"/>
    <property type="match status" value="1"/>
</dbReference>
<keyword evidence="2 4" id="KW-0853">WD repeat</keyword>
<dbReference type="PANTHER" id="PTHR44411:SF1">
    <property type="entry name" value="THO COMPLEX SUBUNIT 6 HOMOLOG"/>
    <property type="match status" value="1"/>
</dbReference>
<dbReference type="InterPro" id="IPR019775">
    <property type="entry name" value="WD40_repeat_CS"/>
</dbReference>
<dbReference type="GO" id="GO:0000346">
    <property type="term" value="C:transcription export complex"/>
    <property type="evidence" value="ECO:0007669"/>
    <property type="project" value="TreeGrafter"/>
</dbReference>
<dbReference type="OMA" id="FTEDWLL"/>
<dbReference type="Pfam" id="PF00400">
    <property type="entry name" value="WD40"/>
    <property type="match status" value="1"/>
</dbReference>
<dbReference type="PROSITE" id="PS00678">
    <property type="entry name" value="WD_REPEATS_1"/>
    <property type="match status" value="1"/>
</dbReference>
<sequence>MLAYGDLLEHFSKFLEAKTDISRSLELLHMTVFSQCFSPCGKFLVAGNNLGQIGVFSLSAALSSEAKELSKQPVAVFQAHLGPIYSLTSTERHLISSGGNEVKGWNWNDIHKKGCTQLWTRCIPNRSNLETPEINSMILNEKDNSLLLAGGTNNIHSMDLESGTFTMTLEGHEDYIHCLALREQQRECVSGSEDGTVRIWDLRNGAQTHKIEVYKYEECARPQYGKWISCLTTDSDWMVCGGGPKLSLWHLRSMTPTTIFPLNESQQQVMFYQDMILCAGQAPFVNHCQINGEIKAQIPSTPRCVYSLSVNESSQENKVLTAAGSGPKIDVFTNFRYRAFSLTFT</sequence>
<gene>
    <name evidence="5" type="ORF">XELAEV_18045683mg</name>
</gene>
<dbReference type="PROSITE" id="PS50294">
    <property type="entry name" value="WD_REPEATS_REGION"/>
    <property type="match status" value="1"/>
</dbReference>
<evidence type="ECO:0000313" key="6">
    <source>
        <dbReference type="Proteomes" id="UP000694892"/>
    </source>
</evidence>
<keyword evidence="3" id="KW-0677">Repeat</keyword>
<dbReference type="AlphaFoldDB" id="A0A974C175"/>
<dbReference type="GO" id="GO:0000347">
    <property type="term" value="C:THO complex"/>
    <property type="evidence" value="ECO:0007669"/>
    <property type="project" value="TreeGrafter"/>
</dbReference>
<dbReference type="SUPFAM" id="SSF50978">
    <property type="entry name" value="WD40 repeat-like"/>
    <property type="match status" value="1"/>
</dbReference>
<dbReference type="Proteomes" id="UP000694892">
    <property type="component" value="Chromosome 9_10L"/>
</dbReference>
<evidence type="ECO:0000313" key="5">
    <source>
        <dbReference type="EMBL" id="OCT64584.1"/>
    </source>
</evidence>